<evidence type="ECO:0000256" key="1">
    <source>
        <dbReference type="ARBA" id="ARBA00022729"/>
    </source>
</evidence>
<dbReference type="PANTHER" id="PTHR46580">
    <property type="entry name" value="SENSOR KINASE-RELATED"/>
    <property type="match status" value="1"/>
</dbReference>
<dbReference type="Gene3D" id="2.130.10.130">
    <property type="entry name" value="Integrin alpha, N-terminal"/>
    <property type="match status" value="2"/>
</dbReference>
<gene>
    <name evidence="2" type="ORF">SEV965_LOCUS38062</name>
</gene>
<dbReference type="Pfam" id="PF13517">
    <property type="entry name" value="FG-GAP_3"/>
    <property type="match status" value="2"/>
</dbReference>
<accession>A0A815W0Z3</accession>
<protein>
    <recommendedName>
        <fullName evidence="4">VCBS repeat-containing protein</fullName>
    </recommendedName>
</protein>
<dbReference type="Proteomes" id="UP000663889">
    <property type="component" value="Unassembled WGS sequence"/>
</dbReference>
<comment type="caution">
    <text evidence="2">The sequence shown here is derived from an EMBL/GenBank/DDBJ whole genome shotgun (WGS) entry which is preliminary data.</text>
</comment>
<evidence type="ECO:0008006" key="4">
    <source>
        <dbReference type="Google" id="ProtNLM"/>
    </source>
</evidence>
<feature type="non-terminal residue" evidence="2">
    <location>
        <position position="1"/>
    </location>
</feature>
<reference evidence="2" key="1">
    <citation type="submission" date="2021-02" db="EMBL/GenBank/DDBJ databases">
        <authorList>
            <person name="Nowell W R."/>
        </authorList>
    </citation>
    <scope>NUCLEOTIDE SEQUENCE</scope>
</reference>
<dbReference type="InterPro" id="IPR028994">
    <property type="entry name" value="Integrin_alpha_N"/>
</dbReference>
<keyword evidence="1" id="KW-0732">Signal</keyword>
<proteinExistence type="predicted"/>
<dbReference type="PANTHER" id="PTHR46580:SF4">
    <property type="entry name" value="ATP_GTP-BINDING PROTEIN"/>
    <property type="match status" value="1"/>
</dbReference>
<evidence type="ECO:0000313" key="2">
    <source>
        <dbReference type="EMBL" id="CAF1539861.1"/>
    </source>
</evidence>
<name>A0A815W0Z3_9BILA</name>
<dbReference type="AlphaFoldDB" id="A0A815W0Z3"/>
<dbReference type="SUPFAM" id="SSF69318">
    <property type="entry name" value="Integrin alpha N-terminal domain"/>
    <property type="match status" value="1"/>
</dbReference>
<sequence>TYPAGSGSRPLYVDIGDFNQDSILDIAIVNYGTNEISLHFGLGDATFLQGGLYSTGSGSQPNTLAVGDFNRDGRLDIVVANPGSDTIGDYSLPSAVAIADLNNDNMLDIAIANAGTNTILLLYGKGDGTFGDEELYPLGYNYRPYSVAVTDLNHDGFMDIIIACYGTDDVEILLKIC</sequence>
<dbReference type="EMBL" id="CAJNOU010008679">
    <property type="protein sequence ID" value="CAF1539861.1"/>
    <property type="molecule type" value="Genomic_DNA"/>
</dbReference>
<evidence type="ECO:0000313" key="3">
    <source>
        <dbReference type="Proteomes" id="UP000663889"/>
    </source>
</evidence>
<organism evidence="2 3">
    <name type="scientific">Rotaria sordida</name>
    <dbReference type="NCBI Taxonomy" id="392033"/>
    <lineage>
        <taxon>Eukaryota</taxon>
        <taxon>Metazoa</taxon>
        <taxon>Spiralia</taxon>
        <taxon>Gnathifera</taxon>
        <taxon>Rotifera</taxon>
        <taxon>Eurotatoria</taxon>
        <taxon>Bdelloidea</taxon>
        <taxon>Philodinida</taxon>
        <taxon>Philodinidae</taxon>
        <taxon>Rotaria</taxon>
    </lineage>
</organism>
<dbReference type="InterPro" id="IPR013517">
    <property type="entry name" value="FG-GAP"/>
</dbReference>